<dbReference type="FunFam" id="2.40.30.170:FF:000010">
    <property type="entry name" value="Efflux RND transporter periplasmic adaptor subunit"/>
    <property type="match status" value="1"/>
</dbReference>
<reference evidence="12" key="1">
    <citation type="submission" date="2022-12" db="EMBL/GenBank/DDBJ databases">
        <title>Reference genome sequencing for broad-spectrum identification of bacterial and archaeal isolates by mass spectrometry.</title>
        <authorList>
            <person name="Sekiguchi Y."/>
            <person name="Tourlousse D.M."/>
        </authorList>
    </citation>
    <scope>NUCLEOTIDE SEQUENCE</scope>
    <source>
        <strain evidence="12">H2</strain>
    </source>
</reference>
<evidence type="ECO:0000259" key="7">
    <source>
        <dbReference type="Pfam" id="PF19335"/>
    </source>
</evidence>
<dbReference type="Pfam" id="PF25919">
    <property type="entry name" value="BSH_CusB"/>
    <property type="match status" value="1"/>
</dbReference>
<feature type="compositionally biased region" description="Low complexity" evidence="5">
    <location>
        <begin position="436"/>
        <end position="451"/>
    </location>
</feature>
<dbReference type="NCBIfam" id="TIGR01730">
    <property type="entry name" value="RND_mfp"/>
    <property type="match status" value="1"/>
</dbReference>
<feature type="transmembrane region" description="Helical" evidence="6">
    <location>
        <begin position="7"/>
        <end position="27"/>
    </location>
</feature>
<dbReference type="Gene3D" id="2.40.420.20">
    <property type="match status" value="1"/>
</dbReference>
<dbReference type="GO" id="GO:0046914">
    <property type="term" value="F:transition metal ion binding"/>
    <property type="evidence" value="ECO:0007669"/>
    <property type="project" value="TreeGrafter"/>
</dbReference>
<protein>
    <submittedName>
        <fullName evidence="12">RND transporter</fullName>
    </submittedName>
</protein>
<dbReference type="Pfam" id="PF25869">
    <property type="entry name" value="3HB_CusB"/>
    <property type="match status" value="1"/>
</dbReference>
<dbReference type="RefSeq" id="WP_214187443.1">
    <property type="nucleotide sequence ID" value="NZ_BSDS01000002.1"/>
</dbReference>
<dbReference type="InterPro" id="IPR058649">
    <property type="entry name" value="CzcB_C"/>
</dbReference>
<evidence type="ECO:0000313" key="13">
    <source>
        <dbReference type="Proteomes" id="UP001144352"/>
    </source>
</evidence>
<proteinExistence type="inferred from homology"/>
<feature type="domain" description="CzcB-like C-terminal circularly permuted SH3-like" evidence="11">
    <location>
        <begin position="352"/>
        <end position="412"/>
    </location>
</feature>
<dbReference type="InterPro" id="IPR006143">
    <property type="entry name" value="RND_pump_MFP"/>
</dbReference>
<dbReference type="EMBL" id="BSDS01000002">
    <property type="protein sequence ID" value="GLI39506.1"/>
    <property type="molecule type" value="Genomic_DNA"/>
</dbReference>
<sequence>MALNKKIAIPLAIIILASMAGGGWYLWQKKQAAPATEQKAAQGKQLYTCSMHPFIIKDKPGTCPICGMELIKKIEGAAGGEMTAEQKQQADMLGHVSLSPTQRVMANVATVAVKQTALNKEINAVGIVQFDQARQAKVTAWIAGRIDQLHVNKVGDIVSKDKPVAEVYSPDLVATQQEYLLAVKSRDQLKNSPVAAISQNGEGLVASAKQRLMLFGVKESQIAELEKAGKPNIKLPIYTPLSGVVIEKMMQQGQYVNTGEVLFNIADLSKVWVEVEVYENEFPNIHIGQQVEIRSQSFPGKPFSGKIAYIYPFLDPKTRTVKARVEMDNPGMRLKPDMFVNAIIKVPLGTSIVVPVTAVIDTGKRQVVWVEGQPGMFEPRDVQVGQKTDDKVQILSGLKAGEKVAVSGGYLIDSESQLKGGGGQDHSKHTGGSAKPATQGQTPAGTQQPSGGHEGHGAPATQQPPAKKGTLKMDDMKM</sequence>
<name>A0A9W6G301_9BACT</name>
<feature type="domain" description="CusB-like three alpha-helical bundle" evidence="8">
    <location>
        <begin position="199"/>
        <end position="231"/>
    </location>
</feature>
<dbReference type="Gene3D" id="2.40.30.170">
    <property type="match status" value="1"/>
</dbReference>
<dbReference type="Proteomes" id="UP001144352">
    <property type="component" value="Unassembled WGS sequence"/>
</dbReference>
<accession>A0A9W6G301</accession>
<dbReference type="InterPro" id="IPR045800">
    <property type="entry name" value="HMBD"/>
</dbReference>
<keyword evidence="13" id="KW-1185">Reference proteome</keyword>
<feature type="domain" description="CusB-like beta-barrel" evidence="10">
    <location>
        <begin position="270"/>
        <end position="343"/>
    </location>
</feature>
<evidence type="ECO:0000259" key="10">
    <source>
        <dbReference type="Pfam" id="PF25954"/>
    </source>
</evidence>
<gene>
    <name evidence="12" type="ORF">GHYDROH2_30070</name>
</gene>
<evidence type="ECO:0000256" key="2">
    <source>
        <dbReference type="ARBA" id="ARBA00022448"/>
    </source>
</evidence>
<dbReference type="Pfam" id="PF25954">
    <property type="entry name" value="Beta-barrel_RND_2"/>
    <property type="match status" value="1"/>
</dbReference>
<feature type="domain" description="Heavy metal binding" evidence="7">
    <location>
        <begin position="47"/>
        <end position="73"/>
    </location>
</feature>
<keyword evidence="3" id="KW-0732">Signal</keyword>
<dbReference type="Gene3D" id="6.10.140.730">
    <property type="match status" value="1"/>
</dbReference>
<evidence type="ECO:0000259" key="9">
    <source>
        <dbReference type="Pfam" id="PF25919"/>
    </source>
</evidence>
<evidence type="ECO:0000256" key="5">
    <source>
        <dbReference type="SAM" id="MobiDB-lite"/>
    </source>
</evidence>
<dbReference type="AlphaFoldDB" id="A0A9W6G301"/>
<dbReference type="GO" id="GO:0022857">
    <property type="term" value="F:transmembrane transporter activity"/>
    <property type="evidence" value="ECO:0007669"/>
    <property type="project" value="InterPro"/>
</dbReference>
<dbReference type="Pfam" id="PF19335">
    <property type="entry name" value="HMBD"/>
    <property type="match status" value="1"/>
</dbReference>
<feature type="domain" description="CusB-like barrel-sandwich hybrid" evidence="9">
    <location>
        <begin position="136"/>
        <end position="266"/>
    </location>
</feature>
<dbReference type="Pfam" id="PF25975">
    <property type="entry name" value="CzcB_C"/>
    <property type="match status" value="1"/>
</dbReference>
<evidence type="ECO:0000259" key="11">
    <source>
        <dbReference type="Pfam" id="PF25975"/>
    </source>
</evidence>
<dbReference type="SUPFAM" id="SSF111369">
    <property type="entry name" value="HlyD-like secretion proteins"/>
    <property type="match status" value="1"/>
</dbReference>
<dbReference type="GO" id="GO:0060003">
    <property type="term" value="P:copper ion export"/>
    <property type="evidence" value="ECO:0007669"/>
    <property type="project" value="TreeGrafter"/>
</dbReference>
<keyword evidence="2" id="KW-0813">Transport</keyword>
<keyword evidence="6" id="KW-0812">Transmembrane</keyword>
<dbReference type="InterPro" id="IPR058791">
    <property type="entry name" value="3HB_CusB"/>
</dbReference>
<feature type="region of interest" description="Disordered" evidence="5">
    <location>
        <begin position="416"/>
        <end position="478"/>
    </location>
</feature>
<dbReference type="FunFam" id="2.40.420.20:FF:000003">
    <property type="entry name" value="Cation efflux system protein cusB"/>
    <property type="match status" value="1"/>
</dbReference>
<comment type="similarity">
    <text evidence="1">Belongs to the membrane fusion protein (MFP) (TC 8.A.1) family.</text>
</comment>
<evidence type="ECO:0000313" key="12">
    <source>
        <dbReference type="EMBL" id="GLI39506.1"/>
    </source>
</evidence>
<dbReference type="PANTHER" id="PTHR30097:SF15">
    <property type="entry name" value="CATION EFFLUX SYSTEM PROTEIN CUSB"/>
    <property type="match status" value="1"/>
</dbReference>
<evidence type="ECO:0000256" key="3">
    <source>
        <dbReference type="ARBA" id="ARBA00022729"/>
    </source>
</evidence>
<comment type="caution">
    <text evidence="12">The sequence shown here is derived from an EMBL/GenBank/DDBJ whole genome shotgun (WGS) entry which is preliminary data.</text>
</comment>
<dbReference type="InterPro" id="IPR058790">
    <property type="entry name" value="BSH_CusB"/>
</dbReference>
<dbReference type="InterPro" id="IPR051909">
    <property type="entry name" value="MFP_Cation_Efflux"/>
</dbReference>
<keyword evidence="6" id="KW-1133">Transmembrane helix</keyword>
<organism evidence="12 13">
    <name type="scientific">Geobacter hydrogenophilus</name>
    <dbReference type="NCBI Taxonomy" id="40983"/>
    <lineage>
        <taxon>Bacteria</taxon>
        <taxon>Pseudomonadati</taxon>
        <taxon>Thermodesulfobacteriota</taxon>
        <taxon>Desulfuromonadia</taxon>
        <taxon>Geobacterales</taxon>
        <taxon>Geobacteraceae</taxon>
        <taxon>Geobacter</taxon>
    </lineage>
</organism>
<keyword evidence="4" id="KW-0406">Ion transport</keyword>
<evidence type="ECO:0000259" key="8">
    <source>
        <dbReference type="Pfam" id="PF25869"/>
    </source>
</evidence>
<keyword evidence="6" id="KW-0472">Membrane</keyword>
<dbReference type="InterPro" id="IPR058792">
    <property type="entry name" value="Beta-barrel_RND_2"/>
</dbReference>
<dbReference type="GO" id="GO:0030288">
    <property type="term" value="C:outer membrane-bounded periplasmic space"/>
    <property type="evidence" value="ECO:0007669"/>
    <property type="project" value="TreeGrafter"/>
</dbReference>
<dbReference type="GO" id="GO:0015679">
    <property type="term" value="P:plasma membrane copper ion transport"/>
    <property type="evidence" value="ECO:0007669"/>
    <property type="project" value="TreeGrafter"/>
</dbReference>
<evidence type="ECO:0000256" key="6">
    <source>
        <dbReference type="SAM" id="Phobius"/>
    </source>
</evidence>
<dbReference type="PANTHER" id="PTHR30097">
    <property type="entry name" value="CATION EFFLUX SYSTEM PROTEIN CUSB"/>
    <property type="match status" value="1"/>
</dbReference>
<evidence type="ECO:0000256" key="4">
    <source>
        <dbReference type="ARBA" id="ARBA00023065"/>
    </source>
</evidence>
<dbReference type="GO" id="GO:0016020">
    <property type="term" value="C:membrane"/>
    <property type="evidence" value="ECO:0007669"/>
    <property type="project" value="InterPro"/>
</dbReference>
<evidence type="ECO:0000256" key="1">
    <source>
        <dbReference type="ARBA" id="ARBA00009477"/>
    </source>
</evidence>